<feature type="active site" description="Nucleophile" evidence="14">
    <location>
        <position position="440"/>
    </location>
</feature>
<evidence type="ECO:0000256" key="7">
    <source>
        <dbReference type="ARBA" id="ARBA00022603"/>
    </source>
</evidence>
<comment type="similarity">
    <text evidence="3 14">Belongs to the class I-like SAM-binding methyltransferase superfamily. RsmB/NOP family.</text>
</comment>
<feature type="binding site" evidence="14">
    <location>
        <position position="368"/>
    </location>
    <ligand>
        <name>S-adenosyl-L-methionine</name>
        <dbReference type="ChEBI" id="CHEBI:59789"/>
    </ligand>
</feature>
<evidence type="ECO:0000313" key="18">
    <source>
        <dbReference type="Proteomes" id="UP001652445"/>
    </source>
</evidence>
<dbReference type="Pfam" id="PF01029">
    <property type="entry name" value="NusB"/>
    <property type="match status" value="1"/>
</dbReference>
<dbReference type="GO" id="GO:0008168">
    <property type="term" value="F:methyltransferase activity"/>
    <property type="evidence" value="ECO:0007669"/>
    <property type="project" value="UniProtKB-KW"/>
</dbReference>
<dbReference type="InterPro" id="IPR029063">
    <property type="entry name" value="SAM-dependent_MTases_sf"/>
</dbReference>
<name>A0ABT2UNM4_9BACL</name>
<comment type="caution">
    <text evidence="17">The sequence shown here is derived from an EMBL/GenBank/DDBJ whole genome shotgun (WGS) entry which is preliminary data.</text>
</comment>
<feature type="binding site" evidence="14">
    <location>
        <begin position="317"/>
        <end position="323"/>
    </location>
    <ligand>
        <name>S-adenosyl-L-methionine</name>
        <dbReference type="ChEBI" id="CHEBI:59789"/>
    </ligand>
</feature>
<dbReference type="InterPro" id="IPR049560">
    <property type="entry name" value="MeTrfase_RsmB-F_NOP2_cat"/>
</dbReference>
<dbReference type="Gene3D" id="3.30.70.1170">
    <property type="entry name" value="Sun protein, domain 3"/>
    <property type="match status" value="1"/>
</dbReference>
<evidence type="ECO:0000256" key="11">
    <source>
        <dbReference type="ARBA" id="ARBA00030399"/>
    </source>
</evidence>
<dbReference type="SUPFAM" id="SSF53335">
    <property type="entry name" value="S-adenosyl-L-methionine-dependent methyltransferases"/>
    <property type="match status" value="1"/>
</dbReference>
<evidence type="ECO:0000256" key="6">
    <source>
        <dbReference type="ARBA" id="ARBA00022552"/>
    </source>
</evidence>
<dbReference type="NCBIfam" id="NF011494">
    <property type="entry name" value="PRK14902.1"/>
    <property type="match status" value="1"/>
</dbReference>
<evidence type="ECO:0000256" key="8">
    <source>
        <dbReference type="ARBA" id="ARBA00022679"/>
    </source>
</evidence>
<evidence type="ECO:0000256" key="1">
    <source>
        <dbReference type="ARBA" id="ARBA00002724"/>
    </source>
</evidence>
<dbReference type="InterPro" id="IPR004573">
    <property type="entry name" value="rRNA_ssu_MeTfrase_B"/>
</dbReference>
<keyword evidence="10 14" id="KW-0694">RNA-binding</keyword>
<feature type="compositionally biased region" description="Polar residues" evidence="15">
    <location>
        <begin position="40"/>
        <end position="57"/>
    </location>
</feature>
<sequence length="490" mass="55227">MEQSFDHTNNGSGNAGKPKRNNRGTSNSNTNQHHSKKSGTHPQSANKSQVKTSTAKTKGSAREAALEVLVRTEQDRSYSNLLLNQILQQYHLDKQDVGLTTEIVYGTIQRLNTIDYFLNRFVAKGLAKLEPWVRSLLRLSFYQMLYLDRVPDHAIVNEAVNLAKKKGHTGISGMVNGVLRNVIRQKETLQIPADLPAVERIALTHSHPQWMVKRWMDQIGEARTELLCEANNKPPHVSIRTNTMKLSRNELIIILNESGVDAVPSELAGDGILVKNGGNMALTPWFEAGLFSIQDESSMLVAETLQPKPGERILDCCAAPGGKTAHIAEKMGNHGEIWACDIHEHKEKLIRDQATRLGLTSVHTLVSDARDLPQHWAQESFDRILLDAPCSGLGVIRRKPEMKWNKREQDLDEVCLIQKELLNSIHPLLKVGGILIYSTCTLEYNENEGQVREFLDNHPNFEWDLPKPIEIYPYEHLSDGFFIARLRKRA</sequence>
<dbReference type="Pfam" id="PF22458">
    <property type="entry name" value="RsmF-B_ferredox"/>
    <property type="match status" value="1"/>
</dbReference>
<dbReference type="RefSeq" id="WP_262686282.1">
    <property type="nucleotide sequence ID" value="NZ_JAOQIO010000094.1"/>
</dbReference>
<feature type="binding site" evidence="14">
    <location>
        <position position="341"/>
    </location>
    <ligand>
        <name>S-adenosyl-L-methionine</name>
        <dbReference type="ChEBI" id="CHEBI:59789"/>
    </ligand>
</feature>
<evidence type="ECO:0000256" key="10">
    <source>
        <dbReference type="ARBA" id="ARBA00022884"/>
    </source>
</evidence>
<keyword evidence="18" id="KW-1185">Reference proteome</keyword>
<dbReference type="PROSITE" id="PS51686">
    <property type="entry name" value="SAM_MT_RSMB_NOP"/>
    <property type="match status" value="1"/>
</dbReference>
<dbReference type="SUPFAM" id="SSF48013">
    <property type="entry name" value="NusB-like"/>
    <property type="match status" value="1"/>
</dbReference>
<evidence type="ECO:0000259" key="16">
    <source>
        <dbReference type="PROSITE" id="PS51686"/>
    </source>
</evidence>
<keyword evidence="7 14" id="KW-0489">Methyltransferase</keyword>
<dbReference type="InterPro" id="IPR035926">
    <property type="entry name" value="NusB-like_sf"/>
</dbReference>
<proteinExistence type="inferred from homology"/>
<keyword evidence="9 14" id="KW-0949">S-adenosyl-L-methionine</keyword>
<evidence type="ECO:0000256" key="12">
    <source>
        <dbReference type="ARBA" id="ARBA00031088"/>
    </source>
</evidence>
<feature type="compositionally biased region" description="Polar residues" evidence="15">
    <location>
        <begin position="1"/>
        <end position="12"/>
    </location>
</feature>
<evidence type="ECO:0000256" key="13">
    <source>
        <dbReference type="ARBA" id="ARBA00047283"/>
    </source>
</evidence>
<dbReference type="InterPro" id="IPR001678">
    <property type="entry name" value="MeTrfase_RsmB-F_NOP2_dom"/>
</dbReference>
<dbReference type="InterPro" id="IPR048019">
    <property type="entry name" value="RsmB-like_N"/>
</dbReference>
<dbReference type="PRINTS" id="PR02008">
    <property type="entry name" value="RCMTFAMILY"/>
</dbReference>
<evidence type="ECO:0000313" key="17">
    <source>
        <dbReference type="EMBL" id="MCU6795264.1"/>
    </source>
</evidence>
<keyword evidence="6" id="KW-0698">rRNA processing</keyword>
<evidence type="ECO:0000256" key="15">
    <source>
        <dbReference type="SAM" id="MobiDB-lite"/>
    </source>
</evidence>
<evidence type="ECO:0000256" key="4">
    <source>
        <dbReference type="ARBA" id="ARBA00012140"/>
    </source>
</evidence>
<dbReference type="InterPro" id="IPR023267">
    <property type="entry name" value="RCMT"/>
</dbReference>
<gene>
    <name evidence="17" type="primary">rsmB</name>
    <name evidence="17" type="ORF">OB236_24450</name>
</gene>
<accession>A0ABT2UNM4</accession>
<dbReference type="GO" id="GO:0032259">
    <property type="term" value="P:methylation"/>
    <property type="evidence" value="ECO:0007669"/>
    <property type="project" value="UniProtKB-KW"/>
</dbReference>
<keyword evidence="8 14" id="KW-0808">Transferase</keyword>
<feature type="domain" description="SAM-dependent MTase RsmB/NOP-type" evidence="16">
    <location>
        <begin position="227"/>
        <end position="489"/>
    </location>
</feature>
<evidence type="ECO:0000256" key="3">
    <source>
        <dbReference type="ARBA" id="ARBA00007494"/>
    </source>
</evidence>
<dbReference type="Gene3D" id="3.40.50.150">
    <property type="entry name" value="Vaccinia Virus protein VP39"/>
    <property type="match status" value="1"/>
</dbReference>
<dbReference type="PROSITE" id="PS01153">
    <property type="entry name" value="NOL1_NOP2_SUN"/>
    <property type="match status" value="1"/>
</dbReference>
<comment type="subcellular location">
    <subcellularLocation>
        <location evidence="2">Cytoplasm</location>
    </subcellularLocation>
</comment>
<comment type="function">
    <text evidence="1">Specifically methylates the cytosine at position 967 (m5C967) of 16S rRNA.</text>
</comment>
<dbReference type="Pfam" id="PF01189">
    <property type="entry name" value="Methyltr_RsmB-F"/>
    <property type="match status" value="1"/>
</dbReference>
<keyword evidence="5" id="KW-0963">Cytoplasm</keyword>
<dbReference type="CDD" id="cd00620">
    <property type="entry name" value="Methyltransferase_Sun"/>
    <property type="match status" value="1"/>
</dbReference>
<comment type="catalytic activity">
    <reaction evidence="13">
        <text>cytidine(967) in 16S rRNA + S-adenosyl-L-methionine = 5-methylcytidine(967) in 16S rRNA + S-adenosyl-L-homocysteine + H(+)</text>
        <dbReference type="Rhea" id="RHEA:42748"/>
        <dbReference type="Rhea" id="RHEA-COMP:10219"/>
        <dbReference type="Rhea" id="RHEA-COMP:10220"/>
        <dbReference type="ChEBI" id="CHEBI:15378"/>
        <dbReference type="ChEBI" id="CHEBI:57856"/>
        <dbReference type="ChEBI" id="CHEBI:59789"/>
        <dbReference type="ChEBI" id="CHEBI:74483"/>
        <dbReference type="ChEBI" id="CHEBI:82748"/>
        <dbReference type="EC" id="2.1.1.176"/>
    </reaction>
</comment>
<evidence type="ECO:0000256" key="9">
    <source>
        <dbReference type="ARBA" id="ARBA00022691"/>
    </source>
</evidence>
<organism evidence="17 18">
    <name type="scientific">Paenibacillus baimaensis</name>
    <dbReference type="NCBI Taxonomy" id="2982185"/>
    <lineage>
        <taxon>Bacteria</taxon>
        <taxon>Bacillati</taxon>
        <taxon>Bacillota</taxon>
        <taxon>Bacilli</taxon>
        <taxon>Bacillales</taxon>
        <taxon>Paenibacillaceae</taxon>
        <taxon>Paenibacillus</taxon>
    </lineage>
</organism>
<reference evidence="17 18" key="1">
    <citation type="submission" date="2022-09" db="EMBL/GenBank/DDBJ databases">
        <authorList>
            <person name="Han X.L."/>
            <person name="Wang Q."/>
            <person name="Lu T."/>
        </authorList>
    </citation>
    <scope>NUCLEOTIDE SEQUENCE [LARGE SCALE GENOMIC DNA]</scope>
    <source>
        <strain evidence="17 18">WQ 127069</strain>
    </source>
</reference>
<evidence type="ECO:0000256" key="5">
    <source>
        <dbReference type="ARBA" id="ARBA00022490"/>
    </source>
</evidence>
<feature type="binding site" evidence="14">
    <location>
        <position position="387"/>
    </location>
    <ligand>
        <name>S-adenosyl-L-methionine</name>
        <dbReference type="ChEBI" id="CHEBI:59789"/>
    </ligand>
</feature>
<dbReference type="PANTHER" id="PTHR22807:SF53">
    <property type="entry name" value="RIBOSOMAL RNA SMALL SUBUNIT METHYLTRANSFERASE B-RELATED"/>
    <property type="match status" value="1"/>
</dbReference>
<dbReference type="CDD" id="cd02440">
    <property type="entry name" value="AdoMet_MTases"/>
    <property type="match status" value="1"/>
</dbReference>
<dbReference type="InterPro" id="IPR018314">
    <property type="entry name" value="RsmB/NOL1/NOP2-like_CS"/>
</dbReference>
<dbReference type="EMBL" id="JAOQIO010000094">
    <property type="protein sequence ID" value="MCU6795264.1"/>
    <property type="molecule type" value="Genomic_DNA"/>
</dbReference>
<protein>
    <recommendedName>
        <fullName evidence="4">16S rRNA (cytosine(967)-C(5))-methyltransferase</fullName>
        <ecNumber evidence="4">2.1.1.176</ecNumber>
    </recommendedName>
    <alternativeName>
        <fullName evidence="11">16S rRNA m5C967 methyltransferase</fullName>
    </alternativeName>
    <alternativeName>
        <fullName evidence="12">rRNA (cytosine-C(5)-)-methyltransferase RsmB</fullName>
    </alternativeName>
</protein>
<dbReference type="EC" id="2.1.1.176" evidence="4"/>
<dbReference type="PANTHER" id="PTHR22807">
    <property type="entry name" value="NOP2 YEAST -RELATED NOL1/NOP2/FMU SUN DOMAIN-CONTAINING"/>
    <property type="match status" value="1"/>
</dbReference>
<feature type="region of interest" description="Disordered" evidence="15">
    <location>
        <begin position="1"/>
        <end position="62"/>
    </location>
</feature>
<dbReference type="Proteomes" id="UP001652445">
    <property type="component" value="Unassembled WGS sequence"/>
</dbReference>
<dbReference type="Gene3D" id="1.10.940.10">
    <property type="entry name" value="NusB-like"/>
    <property type="match status" value="1"/>
</dbReference>
<dbReference type="InterPro" id="IPR006027">
    <property type="entry name" value="NusB_RsmB_TIM44"/>
</dbReference>
<evidence type="ECO:0000256" key="2">
    <source>
        <dbReference type="ARBA" id="ARBA00004496"/>
    </source>
</evidence>
<evidence type="ECO:0000256" key="14">
    <source>
        <dbReference type="PROSITE-ProRule" id="PRU01023"/>
    </source>
</evidence>
<dbReference type="NCBIfam" id="TIGR00563">
    <property type="entry name" value="rsmB"/>
    <property type="match status" value="1"/>
</dbReference>
<dbReference type="InterPro" id="IPR054728">
    <property type="entry name" value="RsmB-like_ferredoxin"/>
</dbReference>